<dbReference type="CDD" id="cd06354">
    <property type="entry name" value="PBP1_PrnA-like"/>
    <property type="match status" value="1"/>
</dbReference>
<dbReference type="GO" id="GO:0005886">
    <property type="term" value="C:plasma membrane"/>
    <property type="evidence" value="ECO:0007669"/>
    <property type="project" value="UniProtKB-SubCell"/>
</dbReference>
<proteinExistence type="inferred from homology"/>
<sequence length="357" mass="37545">MKQAKFLGLGLAAVALTIGLAACGGNSKKNANTKGDPQHSVVMVTDTAGIDDKSFNQSAWEGMQEWGKEHKLPEGPQGYAYIQSNEASDYTSNIDQAISSQFKTIFGIGYLLKNAVVDAADANPETNFVLIDDTVNGKNNVASATFRDNESAYLAGVAAANTTKTNKVGFIGGVEGPVIGRFQAGFEKGVADAGKKLGKDIQITSTYAGTFADASKGRALASSMYQAGADIIYHAAATTGQGIFQEAKALNETGSKDKVWVIGVDRDQNEDGKYTTKDGKDDNLTLASTIKGVNIAVKKISDLALEDKFPGGEHLTYGLKDGGVDLTTEALSDQAKTAVKEAKEQIISGDVKVPDQP</sequence>
<dbReference type="PANTHER" id="PTHR34296:SF2">
    <property type="entry name" value="ABC TRANSPORTER GUANOSINE-BINDING PROTEIN NUPN"/>
    <property type="match status" value="1"/>
</dbReference>
<evidence type="ECO:0000256" key="6">
    <source>
        <dbReference type="ARBA" id="ARBA00023288"/>
    </source>
</evidence>
<dbReference type="GeneID" id="60892678"/>
<name>A0A125W7B2_ENTFL</name>
<dbReference type="InterPro" id="IPR003760">
    <property type="entry name" value="PnrA-like"/>
</dbReference>
<keyword evidence="6" id="KW-0449">Lipoprotein</keyword>
<evidence type="ECO:0000256" key="7">
    <source>
        <dbReference type="SAM" id="SignalP"/>
    </source>
</evidence>
<comment type="caution">
    <text evidence="9">The sequence shown here is derived from an EMBL/GenBank/DDBJ whole genome shotgun (WGS) entry which is preliminary data.</text>
</comment>
<dbReference type="RefSeq" id="WP_002356168.1">
    <property type="nucleotide sequence ID" value="NZ_GL454434.1"/>
</dbReference>
<evidence type="ECO:0000313" key="10">
    <source>
        <dbReference type="Proteomes" id="UP000004846"/>
    </source>
</evidence>
<comment type="similarity">
    <text evidence="2">Belongs to the BMP lipoprotein family.</text>
</comment>
<evidence type="ECO:0000256" key="1">
    <source>
        <dbReference type="ARBA" id="ARBA00004193"/>
    </source>
</evidence>
<protein>
    <submittedName>
        <fullName evidence="9">Basic membrane protein</fullName>
    </submittedName>
</protein>
<reference evidence="9 10" key="1">
    <citation type="submission" date="2010-07" db="EMBL/GenBank/DDBJ databases">
        <authorList>
            <person name="Sid Ahmed O."/>
        </authorList>
    </citation>
    <scope>NUCLEOTIDE SEQUENCE [LARGE SCALE GENOMIC DNA]</scope>
    <source>
        <strain evidence="9 10">TX4248</strain>
    </source>
</reference>
<feature type="chain" id="PRO_5038412831" evidence="7">
    <location>
        <begin position="22"/>
        <end position="357"/>
    </location>
</feature>
<dbReference type="PANTHER" id="PTHR34296">
    <property type="entry name" value="TRANSCRIPTIONAL ACTIVATOR PROTEIN MED"/>
    <property type="match status" value="1"/>
</dbReference>
<keyword evidence="3" id="KW-1003">Cell membrane</keyword>
<dbReference type="AlphaFoldDB" id="A0A125W7B2"/>
<organism evidence="9 10">
    <name type="scientific">Enterococcus faecalis TX4248</name>
    <dbReference type="NCBI Taxonomy" id="749495"/>
    <lineage>
        <taxon>Bacteria</taxon>
        <taxon>Bacillati</taxon>
        <taxon>Bacillota</taxon>
        <taxon>Bacilli</taxon>
        <taxon>Lactobacillales</taxon>
        <taxon>Enterococcaceae</taxon>
        <taxon>Enterococcus</taxon>
    </lineage>
</organism>
<evidence type="ECO:0000256" key="5">
    <source>
        <dbReference type="ARBA" id="ARBA00023136"/>
    </source>
</evidence>
<dbReference type="EMBL" id="AEBR01000031">
    <property type="protein sequence ID" value="EFM83183.1"/>
    <property type="molecule type" value="Genomic_DNA"/>
</dbReference>
<dbReference type="InterPro" id="IPR028082">
    <property type="entry name" value="Peripla_BP_I"/>
</dbReference>
<evidence type="ECO:0000259" key="8">
    <source>
        <dbReference type="Pfam" id="PF02608"/>
    </source>
</evidence>
<comment type="subcellular location">
    <subcellularLocation>
        <location evidence="1">Cell membrane</location>
        <topology evidence="1">Lipid-anchor</topology>
    </subcellularLocation>
</comment>
<evidence type="ECO:0000256" key="2">
    <source>
        <dbReference type="ARBA" id="ARBA00008610"/>
    </source>
</evidence>
<gene>
    <name evidence="9" type="ORF">HMPREF9498_01188</name>
</gene>
<evidence type="ECO:0000256" key="4">
    <source>
        <dbReference type="ARBA" id="ARBA00022729"/>
    </source>
</evidence>
<feature type="domain" description="ABC transporter substrate-binding protein PnrA-like" evidence="8">
    <location>
        <begin position="40"/>
        <end position="356"/>
    </location>
</feature>
<dbReference type="PROSITE" id="PS51257">
    <property type="entry name" value="PROKAR_LIPOPROTEIN"/>
    <property type="match status" value="1"/>
</dbReference>
<evidence type="ECO:0000313" key="9">
    <source>
        <dbReference type="EMBL" id="EFM83183.1"/>
    </source>
</evidence>
<dbReference type="SUPFAM" id="SSF53822">
    <property type="entry name" value="Periplasmic binding protein-like I"/>
    <property type="match status" value="1"/>
</dbReference>
<evidence type="ECO:0000256" key="3">
    <source>
        <dbReference type="ARBA" id="ARBA00022475"/>
    </source>
</evidence>
<dbReference type="Proteomes" id="UP000004846">
    <property type="component" value="Unassembled WGS sequence"/>
</dbReference>
<keyword evidence="5" id="KW-0472">Membrane</keyword>
<dbReference type="Gene3D" id="3.40.50.2300">
    <property type="match status" value="2"/>
</dbReference>
<dbReference type="InterPro" id="IPR050957">
    <property type="entry name" value="BMP_lipoprotein"/>
</dbReference>
<feature type="signal peptide" evidence="7">
    <location>
        <begin position="1"/>
        <end position="21"/>
    </location>
</feature>
<dbReference type="HOGENOM" id="CLU_038813_0_0_9"/>
<accession>A0A125W7B2</accession>
<keyword evidence="4 7" id="KW-0732">Signal</keyword>
<dbReference type="Pfam" id="PF02608">
    <property type="entry name" value="Bmp"/>
    <property type="match status" value="1"/>
</dbReference>